<dbReference type="AlphaFoldDB" id="A0A8J8G9I7"/>
<sequence length="66" mass="7622">MKLEYTITCNGIYAQVTIFKKIYDILANKSNIGRMLINPSINIGKISLKFESFCVIKKYDQLLKTM</sequence>
<keyword evidence="2" id="KW-1185">Reference proteome</keyword>
<organism evidence="1 2">
    <name type="scientific">Frigoriflavimonas asaccharolytica</name>
    <dbReference type="NCBI Taxonomy" id="2735899"/>
    <lineage>
        <taxon>Bacteria</taxon>
        <taxon>Pseudomonadati</taxon>
        <taxon>Bacteroidota</taxon>
        <taxon>Flavobacteriia</taxon>
        <taxon>Flavobacteriales</taxon>
        <taxon>Weeksellaceae</taxon>
        <taxon>Frigoriflavimonas</taxon>
    </lineage>
</organism>
<reference evidence="1" key="1">
    <citation type="submission" date="2020-05" db="EMBL/GenBank/DDBJ databases">
        <title>Genomic Encyclopedia of Type Strains, Phase IV (KMG-V): Genome sequencing to study the core and pangenomes of soil and plant-associated prokaryotes.</title>
        <authorList>
            <person name="Whitman W."/>
        </authorList>
    </citation>
    <scope>NUCLEOTIDE SEQUENCE</scope>
    <source>
        <strain evidence="1">16F</strain>
    </source>
</reference>
<comment type="caution">
    <text evidence="1">The sequence shown here is derived from an EMBL/GenBank/DDBJ whole genome shotgun (WGS) entry which is preliminary data.</text>
</comment>
<evidence type="ECO:0000313" key="1">
    <source>
        <dbReference type="EMBL" id="NRS92427.1"/>
    </source>
</evidence>
<protein>
    <submittedName>
        <fullName evidence="1">Uncharacterized protein</fullName>
    </submittedName>
</protein>
<accession>A0A8J8G9I7</accession>
<name>A0A8J8G9I7_9FLAO</name>
<dbReference type="Proteomes" id="UP000610746">
    <property type="component" value="Unassembled WGS sequence"/>
</dbReference>
<evidence type="ECO:0000313" key="2">
    <source>
        <dbReference type="Proteomes" id="UP000610746"/>
    </source>
</evidence>
<proteinExistence type="predicted"/>
<dbReference type="EMBL" id="JABSNO010000008">
    <property type="protein sequence ID" value="NRS92427.1"/>
    <property type="molecule type" value="Genomic_DNA"/>
</dbReference>
<gene>
    <name evidence="1" type="ORF">HNQ03_001495</name>
</gene>